<accession>G7E298</accession>
<dbReference type="HOGENOM" id="CLU_311923_0_0_1"/>
<evidence type="ECO:0000313" key="3">
    <source>
        <dbReference type="EMBL" id="GAA96958.1"/>
    </source>
</evidence>
<dbReference type="AlphaFoldDB" id="G7E298"/>
<evidence type="ECO:0000256" key="2">
    <source>
        <dbReference type="SAM" id="MobiDB-lite"/>
    </source>
</evidence>
<dbReference type="RefSeq" id="XP_014565401.1">
    <property type="nucleotide sequence ID" value="XM_014709915.1"/>
</dbReference>
<reference evidence="3 4" key="1">
    <citation type="journal article" date="2011" name="J. Gen. Appl. Microbiol.">
        <title>Draft genome sequencing of the enigmatic basidiomycete Mixia osmundae.</title>
        <authorList>
            <person name="Nishida H."/>
            <person name="Nagatsuka Y."/>
            <person name="Sugiyama J."/>
        </authorList>
    </citation>
    <scope>NUCLEOTIDE SEQUENCE [LARGE SCALE GENOMIC DNA]</scope>
    <source>
        <strain evidence="4">CBS 9802 / IAM 14324 / JCM 22182 / KY 12970</strain>
    </source>
</reference>
<feature type="region of interest" description="Disordered" evidence="2">
    <location>
        <begin position="818"/>
        <end position="839"/>
    </location>
</feature>
<organism evidence="3 4">
    <name type="scientific">Mixia osmundae (strain CBS 9802 / IAM 14324 / JCM 22182 / KY 12970)</name>
    <dbReference type="NCBI Taxonomy" id="764103"/>
    <lineage>
        <taxon>Eukaryota</taxon>
        <taxon>Fungi</taxon>
        <taxon>Dikarya</taxon>
        <taxon>Basidiomycota</taxon>
        <taxon>Pucciniomycotina</taxon>
        <taxon>Mixiomycetes</taxon>
        <taxon>Mixiales</taxon>
        <taxon>Mixiaceae</taxon>
        <taxon>Mixia</taxon>
    </lineage>
</organism>
<gene>
    <name evidence="3" type="primary">Mo03632</name>
    <name evidence="3" type="ORF">E5Q_03632</name>
</gene>
<proteinExistence type="predicted"/>
<feature type="region of interest" description="Disordered" evidence="2">
    <location>
        <begin position="1"/>
        <end position="251"/>
    </location>
</feature>
<feature type="region of interest" description="Disordered" evidence="2">
    <location>
        <begin position="543"/>
        <end position="573"/>
    </location>
</feature>
<dbReference type="OMA" id="MRTDHAT"/>
<comment type="caution">
    <text evidence="3">The sequence shown here is derived from an EMBL/GenBank/DDBJ whole genome shotgun (WGS) entry which is preliminary data.</text>
</comment>
<dbReference type="Proteomes" id="UP000009131">
    <property type="component" value="Unassembled WGS sequence"/>
</dbReference>
<feature type="compositionally biased region" description="Polar residues" evidence="2">
    <location>
        <begin position="553"/>
        <end position="564"/>
    </location>
</feature>
<dbReference type="InParanoid" id="G7E298"/>
<feature type="compositionally biased region" description="Polar residues" evidence="2">
    <location>
        <begin position="164"/>
        <end position="178"/>
    </location>
</feature>
<feature type="compositionally biased region" description="Low complexity" evidence="2">
    <location>
        <begin position="223"/>
        <end position="245"/>
    </location>
</feature>
<keyword evidence="1" id="KW-0175">Coiled coil</keyword>
<reference evidence="3 4" key="2">
    <citation type="journal article" date="2012" name="Open Biol.">
        <title>Characteristics of nucleosomes and linker DNA regions on the genome of the basidiomycete Mixia osmundae revealed by mono- and dinucleosome mapping.</title>
        <authorList>
            <person name="Nishida H."/>
            <person name="Kondo S."/>
            <person name="Matsumoto T."/>
            <person name="Suzuki Y."/>
            <person name="Yoshikawa H."/>
            <person name="Taylor T.D."/>
            <person name="Sugiyama J."/>
        </authorList>
    </citation>
    <scope>NUCLEOTIDE SEQUENCE [LARGE SCALE GENOMIC DNA]</scope>
    <source>
        <strain evidence="4">CBS 9802 / IAM 14324 / JCM 22182 / KY 12970</strain>
    </source>
</reference>
<feature type="region of interest" description="Disordered" evidence="2">
    <location>
        <begin position="776"/>
        <end position="798"/>
    </location>
</feature>
<feature type="compositionally biased region" description="Acidic residues" evidence="2">
    <location>
        <begin position="829"/>
        <end position="839"/>
    </location>
</feature>
<feature type="region of interest" description="Disordered" evidence="2">
    <location>
        <begin position="372"/>
        <end position="479"/>
    </location>
</feature>
<protein>
    <submittedName>
        <fullName evidence="3">Uncharacterized protein</fullName>
    </submittedName>
</protein>
<feature type="compositionally biased region" description="Low complexity" evidence="2">
    <location>
        <begin position="437"/>
        <end position="450"/>
    </location>
</feature>
<evidence type="ECO:0000313" key="4">
    <source>
        <dbReference type="Proteomes" id="UP000009131"/>
    </source>
</evidence>
<feature type="compositionally biased region" description="Polar residues" evidence="2">
    <location>
        <begin position="381"/>
        <end position="406"/>
    </location>
</feature>
<keyword evidence="4" id="KW-1185">Reference proteome</keyword>
<evidence type="ECO:0000256" key="1">
    <source>
        <dbReference type="SAM" id="Coils"/>
    </source>
</evidence>
<feature type="compositionally biased region" description="Polar residues" evidence="2">
    <location>
        <begin position="26"/>
        <end position="52"/>
    </location>
</feature>
<dbReference type="EMBL" id="BABT02000110">
    <property type="protein sequence ID" value="GAA96958.1"/>
    <property type="molecule type" value="Genomic_DNA"/>
</dbReference>
<name>G7E298_MIXOS</name>
<feature type="compositionally biased region" description="Low complexity" evidence="2">
    <location>
        <begin position="61"/>
        <end position="76"/>
    </location>
</feature>
<feature type="coiled-coil region" evidence="1">
    <location>
        <begin position="573"/>
        <end position="628"/>
    </location>
</feature>
<feature type="compositionally biased region" description="Basic and acidic residues" evidence="2">
    <location>
        <begin position="100"/>
        <end position="111"/>
    </location>
</feature>
<sequence>MAHTTSRIYRPSNLSHAMTLDDSVDSHFSTPSKAGSQYRSSKVSGPSPSRQPQGELHQRSASEGSDSLSGGESQSETGRQLSGYSRRGNDYRSASSGSHSRSDSFTDRSDSEQEQTDTLDRRARIVSGSDSSDGSHARHHSRDSLSGSEIELMMSDDDHLARKLQQSIGRGNITTSTPGRPIRRGTASNKRNGIRAEDDLSLHFSPSSASEDETTRASRTQHSRSASDASSTSVHHVHTSETSKSGSRAVEIHRSSGNVVSIPASTFDQQALGEQSAEEDIYLSGNKTDASGFSAFAGHLRQQFEDLHLARVQASAKRKNVPLPSAVLPTLAEISDSPLAVMSAFRQDQNATPVPTRRTEAAFPKPETVRKTATFAPTPPMSRQRSFGDNITNQTSSPLQQIQSIRLSEPKTPAPRVRSSAVKAKTTPRPVAPARLASSSAPVQSQPAYAKPTAAHSARATRPKSAIKPSHHYERDDALALPDQTYLTEIASSPNRIRSRVHLKSARPAPVEDEPLAQALSQLKQRLVQLEDENRYSTARVKELEQHPASTAVPRQTEQTQTSPHAAPPKTHRETLNDQLRQAQDRRQTLAGHVQGMRGHVEELDQSIHLHRDALADLQKNYEQQTQTTPSVQRTGRDKAWRGDVLKLQTGLDHLASEVREARDLVNRLATEQPTPRPARASHHATVQTAVLGKHAGIQTSAEAFALSSSADRHGSNLCTQVAEAKRTLETVPKDHGPHNCSECLQLQREQEAAEQAEAQRLAELERQRLAELEKQRRAAAEERRKQEEAEAHRQAQAKIDAEIQRISRVKAQAEAAWQRQQAQRGADEDGYAGEVDDDSRELSRSLLPQTIISRAIQQKEEDFWGKISIYEELSATFTKMDPAANPVKRKTLAAHLQESIEVIEIEAAEIRRFYELLEFTGPVDELKTIKKLRKQHLRNH</sequence>
<feature type="compositionally biased region" description="Polar residues" evidence="2">
    <location>
        <begin position="1"/>
        <end position="16"/>
    </location>
</feature>